<keyword evidence="2" id="KW-0472">Membrane</keyword>
<dbReference type="EMBL" id="PXOH01000021">
    <property type="protein sequence ID" value="PSF35264.1"/>
    <property type="molecule type" value="Genomic_DNA"/>
</dbReference>
<feature type="transmembrane region" description="Helical" evidence="2">
    <location>
        <begin position="54"/>
        <end position="74"/>
    </location>
</feature>
<keyword evidence="4" id="KW-1185">Reference proteome</keyword>
<name>A0A2T1LUN1_9CHRO</name>
<feature type="compositionally biased region" description="Basic and acidic residues" evidence="1">
    <location>
        <begin position="1"/>
        <end position="11"/>
    </location>
</feature>
<keyword evidence="2" id="KW-1133">Transmembrane helix</keyword>
<dbReference type="PANTHER" id="PTHR34575:SF1">
    <property type="entry name" value="PROTEIN PAM68, CHLOROPLASTIC"/>
    <property type="match status" value="1"/>
</dbReference>
<dbReference type="Proteomes" id="UP000239001">
    <property type="component" value="Unassembled WGS sequence"/>
</dbReference>
<evidence type="ECO:0000256" key="1">
    <source>
        <dbReference type="SAM" id="MobiDB-lite"/>
    </source>
</evidence>
<gene>
    <name evidence="3" type="ORF">C7H19_17045</name>
</gene>
<dbReference type="InterPro" id="IPR021855">
    <property type="entry name" value="PAM68-like"/>
</dbReference>
<comment type="caution">
    <text evidence="3">The sequence shown here is derived from an EMBL/GenBank/DDBJ whole genome shotgun (WGS) entry which is preliminary data.</text>
</comment>
<dbReference type="Pfam" id="PF11947">
    <property type="entry name" value="DUF3464"/>
    <property type="match status" value="1"/>
</dbReference>
<dbReference type="OrthoDB" id="467509at2"/>
<dbReference type="AlphaFoldDB" id="A0A2T1LUN1"/>
<protein>
    <submittedName>
        <fullName evidence="3">DUF3464 domain-containing protein</fullName>
    </submittedName>
</protein>
<reference evidence="3 4" key="1">
    <citation type="submission" date="2018-03" db="EMBL/GenBank/DDBJ databases">
        <title>The ancient ancestry and fast evolution of plastids.</title>
        <authorList>
            <person name="Moore K.R."/>
            <person name="Magnabosco C."/>
            <person name="Momper L."/>
            <person name="Gold D.A."/>
            <person name="Bosak T."/>
            <person name="Fournier G.P."/>
        </authorList>
    </citation>
    <scope>NUCLEOTIDE SEQUENCE [LARGE SCALE GENOMIC DNA]</scope>
    <source>
        <strain evidence="3 4">CCALA 016</strain>
    </source>
</reference>
<reference evidence="3 4" key="2">
    <citation type="submission" date="2018-03" db="EMBL/GenBank/DDBJ databases">
        <authorList>
            <person name="Keele B.F."/>
        </authorList>
    </citation>
    <scope>NUCLEOTIDE SEQUENCE [LARGE SCALE GENOMIC DNA]</scope>
    <source>
        <strain evidence="3 4">CCALA 016</strain>
    </source>
</reference>
<organism evidence="3 4">
    <name type="scientific">Aphanothece hegewaldii CCALA 016</name>
    <dbReference type="NCBI Taxonomy" id="2107694"/>
    <lineage>
        <taxon>Bacteria</taxon>
        <taxon>Bacillati</taxon>
        <taxon>Cyanobacteriota</taxon>
        <taxon>Cyanophyceae</taxon>
        <taxon>Oscillatoriophycideae</taxon>
        <taxon>Chroococcales</taxon>
        <taxon>Aphanothecaceae</taxon>
        <taxon>Aphanothece</taxon>
    </lineage>
</organism>
<evidence type="ECO:0000313" key="4">
    <source>
        <dbReference type="Proteomes" id="UP000239001"/>
    </source>
</evidence>
<proteinExistence type="predicted"/>
<feature type="transmembrane region" description="Helical" evidence="2">
    <location>
        <begin position="86"/>
        <end position="108"/>
    </location>
</feature>
<sequence>MPSEPKRDRLPFEPSRNKKKTPKQPPDPVIAAKKEEASLKAIPEVVSQRMIKRMALFSGIPTALGMSSFFIFYLVVSRGWFKIPNYAVFAVSLGLFGLGVLGLSYGIFSTSWEENNTGSWLGWEEFKINFGRTLEAWRSGKKEANGNS</sequence>
<feature type="region of interest" description="Disordered" evidence="1">
    <location>
        <begin position="1"/>
        <end position="30"/>
    </location>
</feature>
<evidence type="ECO:0000256" key="2">
    <source>
        <dbReference type="SAM" id="Phobius"/>
    </source>
</evidence>
<evidence type="ECO:0000313" key="3">
    <source>
        <dbReference type="EMBL" id="PSF35264.1"/>
    </source>
</evidence>
<keyword evidence="2" id="KW-0812">Transmembrane</keyword>
<accession>A0A2T1LUN1</accession>
<dbReference type="RefSeq" id="WP_106458124.1">
    <property type="nucleotide sequence ID" value="NZ_PXOH01000021.1"/>
</dbReference>
<dbReference type="PANTHER" id="PTHR34575">
    <property type="entry name" value="PROTEIN PAM68, CHLOROPLASTIC"/>
    <property type="match status" value="1"/>
</dbReference>